<proteinExistence type="inferred from homology"/>
<keyword evidence="12 16" id="KW-0630">Potassium</keyword>
<dbReference type="OrthoDB" id="9804707at2"/>
<evidence type="ECO:0000256" key="9">
    <source>
        <dbReference type="ARBA" id="ARBA00022741"/>
    </source>
</evidence>
<dbReference type="NCBIfam" id="NF009848">
    <property type="entry name" value="PRK13318.1-6"/>
    <property type="match status" value="1"/>
</dbReference>
<dbReference type="CDD" id="cd24015">
    <property type="entry name" value="ASKHA_NBD_PanK-III"/>
    <property type="match status" value="1"/>
</dbReference>
<evidence type="ECO:0000256" key="2">
    <source>
        <dbReference type="ARBA" id="ARBA00001958"/>
    </source>
</evidence>
<evidence type="ECO:0000256" key="14">
    <source>
        <dbReference type="ARBA" id="ARBA00038036"/>
    </source>
</evidence>
<comment type="similarity">
    <text evidence="14 16">Belongs to the type III pantothenate kinase family.</text>
</comment>
<name>A0A5S5B0U9_9FIRM</name>
<keyword evidence="16" id="KW-0479">Metal-binding</keyword>
<dbReference type="SUPFAM" id="SSF53067">
    <property type="entry name" value="Actin-like ATPase domain"/>
    <property type="match status" value="2"/>
</dbReference>
<feature type="binding site" evidence="16">
    <location>
        <position position="132"/>
    </location>
    <ligand>
        <name>ATP</name>
        <dbReference type="ChEBI" id="CHEBI:30616"/>
    </ligand>
</feature>
<dbReference type="NCBIfam" id="TIGR00671">
    <property type="entry name" value="baf"/>
    <property type="match status" value="1"/>
</dbReference>
<comment type="cofactor">
    <cofactor evidence="2">
        <name>K(+)</name>
        <dbReference type="ChEBI" id="CHEBI:29103"/>
    </cofactor>
</comment>
<dbReference type="InterPro" id="IPR043129">
    <property type="entry name" value="ATPase_NBD"/>
</dbReference>
<keyword evidence="18" id="KW-1185">Reference proteome</keyword>
<feature type="binding site" evidence="16">
    <location>
        <position position="129"/>
    </location>
    <ligand>
        <name>K(+)</name>
        <dbReference type="ChEBI" id="CHEBI:29103"/>
    </ligand>
</feature>
<evidence type="ECO:0000256" key="11">
    <source>
        <dbReference type="ARBA" id="ARBA00022840"/>
    </source>
</evidence>
<feature type="binding site" evidence="16">
    <location>
        <begin position="107"/>
        <end position="110"/>
    </location>
    <ligand>
        <name>substrate</name>
    </ligand>
</feature>
<keyword evidence="9 16" id="KW-0547">Nucleotide-binding</keyword>
<comment type="function">
    <text evidence="16">Catalyzes the phosphorylation of pantothenate (Pan), the first step in CoA biosynthesis.</text>
</comment>
<dbReference type="Proteomes" id="UP000322294">
    <property type="component" value="Unassembled WGS sequence"/>
</dbReference>
<dbReference type="InterPro" id="IPR004619">
    <property type="entry name" value="Type_III_PanK"/>
</dbReference>
<evidence type="ECO:0000256" key="12">
    <source>
        <dbReference type="ARBA" id="ARBA00022958"/>
    </source>
</evidence>
<evidence type="ECO:0000313" key="18">
    <source>
        <dbReference type="Proteomes" id="UP000322294"/>
    </source>
</evidence>
<reference evidence="17 18" key="1">
    <citation type="submission" date="2019-07" db="EMBL/GenBank/DDBJ databases">
        <title>Genomic Encyclopedia of Type Strains, Phase I: the one thousand microbial genomes (KMG-I) project.</title>
        <authorList>
            <person name="Kyrpides N."/>
        </authorList>
    </citation>
    <scope>NUCLEOTIDE SEQUENCE [LARGE SCALE GENOMIC DNA]</scope>
    <source>
        <strain evidence="17 18">DSM 16647</strain>
    </source>
</reference>
<evidence type="ECO:0000256" key="13">
    <source>
        <dbReference type="ARBA" id="ARBA00022993"/>
    </source>
</evidence>
<evidence type="ECO:0000256" key="16">
    <source>
        <dbReference type="HAMAP-Rule" id="MF_01274"/>
    </source>
</evidence>
<dbReference type="GO" id="GO:0005524">
    <property type="term" value="F:ATP binding"/>
    <property type="evidence" value="ECO:0007669"/>
    <property type="project" value="UniProtKB-UniRule"/>
</dbReference>
<accession>A0A5S5B0U9</accession>
<feature type="binding site" evidence="16">
    <location>
        <begin position="6"/>
        <end position="13"/>
    </location>
    <ligand>
        <name>ATP</name>
        <dbReference type="ChEBI" id="CHEBI:30616"/>
    </ligand>
</feature>
<comment type="caution">
    <text evidence="17">The sequence shown here is derived from an EMBL/GenBank/DDBJ whole genome shotgun (WGS) entry which is preliminary data.</text>
</comment>
<dbReference type="PANTHER" id="PTHR34265:SF1">
    <property type="entry name" value="TYPE III PANTOTHENATE KINASE"/>
    <property type="match status" value="1"/>
</dbReference>
<dbReference type="NCBIfam" id="NF009847">
    <property type="entry name" value="PRK13318.1-5"/>
    <property type="match status" value="1"/>
</dbReference>
<dbReference type="GO" id="GO:0004594">
    <property type="term" value="F:pantothenate kinase activity"/>
    <property type="evidence" value="ECO:0007669"/>
    <property type="project" value="UniProtKB-UniRule"/>
</dbReference>
<evidence type="ECO:0000256" key="8">
    <source>
        <dbReference type="ARBA" id="ARBA00022679"/>
    </source>
</evidence>
<dbReference type="HAMAP" id="MF_01274">
    <property type="entry name" value="Pantothen_kinase_3"/>
    <property type="match status" value="1"/>
</dbReference>
<evidence type="ECO:0000313" key="17">
    <source>
        <dbReference type="EMBL" id="TYP58743.1"/>
    </source>
</evidence>
<dbReference type="GO" id="GO:0015937">
    <property type="term" value="P:coenzyme A biosynthetic process"/>
    <property type="evidence" value="ECO:0007669"/>
    <property type="project" value="UniProtKB-UniRule"/>
</dbReference>
<comment type="caution">
    <text evidence="16">Lacks conserved residue(s) required for the propagation of feature annotation.</text>
</comment>
<evidence type="ECO:0000256" key="15">
    <source>
        <dbReference type="ARBA" id="ARBA00040883"/>
    </source>
</evidence>
<dbReference type="Pfam" id="PF03309">
    <property type="entry name" value="Pan_kinase"/>
    <property type="match status" value="1"/>
</dbReference>
<dbReference type="RefSeq" id="WP_148865779.1">
    <property type="nucleotide sequence ID" value="NZ_VNHO01000002.1"/>
</dbReference>
<dbReference type="AlphaFoldDB" id="A0A5S5B0U9"/>
<feature type="active site" description="Proton acceptor" evidence="16">
    <location>
        <position position="109"/>
    </location>
</feature>
<comment type="pathway">
    <text evidence="4 16">Cofactor biosynthesis; coenzyme A biosynthesis; CoA from (R)-pantothenate: step 1/5.</text>
</comment>
<keyword evidence="11 16" id="KW-0067">ATP-binding</keyword>
<dbReference type="Gene3D" id="3.30.420.40">
    <property type="match status" value="2"/>
</dbReference>
<dbReference type="NCBIfam" id="NF009855">
    <property type="entry name" value="PRK13321.1"/>
    <property type="match status" value="1"/>
</dbReference>
<evidence type="ECO:0000256" key="5">
    <source>
        <dbReference type="ARBA" id="ARBA00011738"/>
    </source>
</evidence>
<evidence type="ECO:0000256" key="4">
    <source>
        <dbReference type="ARBA" id="ARBA00005225"/>
    </source>
</evidence>
<sequence>MLLTIDVGNTNIVFGIYRGKDLLTHWRVSTHKEQTEDEYGILLKNLLADTGIDFRQIKGVVISSVVPTITPYLEKMCGKYLGIKPLVVGPGIKTGINIKVENPREVGADRIVNMVGAYHKYKAPLIVVDFGTATTFDAVSADLEFLGGAIAPGLTISAEALFRSASRLYRVEIIKPERVIGKNTVTNIQSGLFFGYAGLVDNIVERMKEEMREEIGEDNIFVVATGGLAQLISGGTRTVDKVDPMLTLEGLRIIYEKNSEPL</sequence>
<comment type="cofactor">
    <cofactor evidence="16">
        <name>NH4(+)</name>
        <dbReference type="ChEBI" id="CHEBI:28938"/>
    </cofactor>
    <cofactor evidence="16">
        <name>K(+)</name>
        <dbReference type="ChEBI" id="CHEBI:29103"/>
    </cofactor>
    <text evidence="16">A monovalent cation. Ammonium or potassium.</text>
</comment>
<gene>
    <name evidence="16" type="primary">coaX</name>
    <name evidence="17" type="ORF">LZ11_00198</name>
</gene>
<keyword evidence="10 16" id="KW-0418">Kinase</keyword>
<comment type="subunit">
    <text evidence="5 16">Homodimer.</text>
</comment>
<evidence type="ECO:0000256" key="3">
    <source>
        <dbReference type="ARBA" id="ARBA00004496"/>
    </source>
</evidence>
<dbReference type="GO" id="GO:0005737">
    <property type="term" value="C:cytoplasm"/>
    <property type="evidence" value="ECO:0007669"/>
    <property type="project" value="UniProtKB-SubCell"/>
</dbReference>
<keyword evidence="8 16" id="KW-0808">Transferase</keyword>
<organism evidence="17 18">
    <name type="scientific">Thermosediminibacter litoriperuensis</name>
    <dbReference type="NCBI Taxonomy" id="291989"/>
    <lineage>
        <taxon>Bacteria</taxon>
        <taxon>Bacillati</taxon>
        <taxon>Bacillota</taxon>
        <taxon>Clostridia</taxon>
        <taxon>Thermosediminibacterales</taxon>
        <taxon>Thermosediminibacteraceae</taxon>
        <taxon>Thermosediminibacter</taxon>
    </lineage>
</organism>
<dbReference type="GO" id="GO:0046872">
    <property type="term" value="F:metal ion binding"/>
    <property type="evidence" value="ECO:0007669"/>
    <property type="project" value="UniProtKB-KW"/>
</dbReference>
<dbReference type="EC" id="2.7.1.33" evidence="6 16"/>
<comment type="subcellular location">
    <subcellularLocation>
        <location evidence="3 16">Cytoplasm</location>
    </subcellularLocation>
</comment>
<protein>
    <recommendedName>
        <fullName evidence="15 16">Type III pantothenate kinase</fullName>
        <ecNumber evidence="6 16">2.7.1.33</ecNumber>
    </recommendedName>
    <alternativeName>
        <fullName evidence="16">PanK-III</fullName>
    </alternativeName>
    <alternativeName>
        <fullName evidence="16">Pantothenic acid kinase</fullName>
    </alternativeName>
</protein>
<feature type="binding site" evidence="16">
    <location>
        <position position="184"/>
    </location>
    <ligand>
        <name>substrate</name>
    </ligand>
</feature>
<dbReference type="EMBL" id="VNHO01000002">
    <property type="protein sequence ID" value="TYP58743.1"/>
    <property type="molecule type" value="Genomic_DNA"/>
</dbReference>
<evidence type="ECO:0000256" key="7">
    <source>
        <dbReference type="ARBA" id="ARBA00022490"/>
    </source>
</evidence>
<evidence type="ECO:0000256" key="6">
    <source>
        <dbReference type="ARBA" id="ARBA00012102"/>
    </source>
</evidence>
<evidence type="ECO:0000256" key="10">
    <source>
        <dbReference type="ARBA" id="ARBA00022777"/>
    </source>
</evidence>
<comment type="catalytic activity">
    <reaction evidence="1 16">
        <text>(R)-pantothenate + ATP = (R)-4'-phosphopantothenate + ADP + H(+)</text>
        <dbReference type="Rhea" id="RHEA:16373"/>
        <dbReference type="ChEBI" id="CHEBI:10986"/>
        <dbReference type="ChEBI" id="CHEBI:15378"/>
        <dbReference type="ChEBI" id="CHEBI:29032"/>
        <dbReference type="ChEBI" id="CHEBI:30616"/>
        <dbReference type="ChEBI" id="CHEBI:456216"/>
        <dbReference type="EC" id="2.7.1.33"/>
    </reaction>
</comment>
<keyword evidence="13 16" id="KW-0173">Coenzyme A biosynthesis</keyword>
<evidence type="ECO:0000256" key="1">
    <source>
        <dbReference type="ARBA" id="ARBA00001206"/>
    </source>
</evidence>
<dbReference type="PANTHER" id="PTHR34265">
    <property type="entry name" value="TYPE III PANTOTHENATE KINASE"/>
    <property type="match status" value="1"/>
</dbReference>
<dbReference type="UniPathway" id="UPA00241">
    <property type="reaction ID" value="UER00352"/>
</dbReference>
<keyword evidence="7 16" id="KW-0963">Cytoplasm</keyword>